<dbReference type="InterPro" id="IPR009081">
    <property type="entry name" value="PP-bd_ACP"/>
</dbReference>
<sequence length="83" mass="9327">MNRAEILEALKALMHERFDVDPATLHGQTRQNDIGIDSILLVDLMLDIESKLDFTFETMDLPRNPTLDEIVDLVGTNMARTAG</sequence>
<dbReference type="SUPFAM" id="SSF47336">
    <property type="entry name" value="ACP-like"/>
    <property type="match status" value="1"/>
</dbReference>
<dbReference type="EMBL" id="JBHRYF010000001">
    <property type="protein sequence ID" value="MFC3659188.1"/>
    <property type="molecule type" value="Genomic_DNA"/>
</dbReference>
<dbReference type="Gene3D" id="1.10.1200.10">
    <property type="entry name" value="ACP-like"/>
    <property type="match status" value="1"/>
</dbReference>
<protein>
    <submittedName>
        <fullName evidence="2">Acyl carrier protein</fullName>
    </submittedName>
</protein>
<evidence type="ECO:0000313" key="2">
    <source>
        <dbReference type="EMBL" id="MFC3659188.1"/>
    </source>
</evidence>
<dbReference type="Pfam" id="PF00550">
    <property type="entry name" value="PP-binding"/>
    <property type="match status" value="1"/>
</dbReference>
<comment type="caution">
    <text evidence="2">The sequence shown here is derived from an EMBL/GenBank/DDBJ whole genome shotgun (WGS) entry which is preliminary data.</text>
</comment>
<dbReference type="PROSITE" id="PS50075">
    <property type="entry name" value="CARRIER"/>
    <property type="match status" value="1"/>
</dbReference>
<keyword evidence="3" id="KW-1185">Reference proteome</keyword>
<dbReference type="RefSeq" id="WP_386706293.1">
    <property type="nucleotide sequence ID" value="NZ_JBHRYF010000001.1"/>
</dbReference>
<dbReference type="InterPro" id="IPR036736">
    <property type="entry name" value="ACP-like_sf"/>
</dbReference>
<evidence type="ECO:0000313" key="3">
    <source>
        <dbReference type="Proteomes" id="UP001595724"/>
    </source>
</evidence>
<name>A0ABV7URR9_9GAMM</name>
<reference evidence="3" key="1">
    <citation type="journal article" date="2019" name="Int. J. Syst. Evol. Microbiol.">
        <title>The Global Catalogue of Microorganisms (GCM) 10K type strain sequencing project: providing services to taxonomists for standard genome sequencing and annotation.</title>
        <authorList>
            <consortium name="The Broad Institute Genomics Platform"/>
            <consortium name="The Broad Institute Genome Sequencing Center for Infectious Disease"/>
            <person name="Wu L."/>
            <person name="Ma J."/>
        </authorList>
    </citation>
    <scope>NUCLEOTIDE SEQUENCE [LARGE SCALE GENOMIC DNA]</scope>
    <source>
        <strain evidence="3">KCTC 42211</strain>
    </source>
</reference>
<dbReference type="Proteomes" id="UP001595724">
    <property type="component" value="Unassembled WGS sequence"/>
</dbReference>
<accession>A0ABV7URR9</accession>
<gene>
    <name evidence="2" type="ORF">ACFOM9_03720</name>
</gene>
<proteinExistence type="predicted"/>
<organism evidence="2 3">
    <name type="scientific">Luteimonas notoginsengisoli</name>
    <dbReference type="NCBI Taxonomy" id="1578200"/>
    <lineage>
        <taxon>Bacteria</taxon>
        <taxon>Pseudomonadati</taxon>
        <taxon>Pseudomonadota</taxon>
        <taxon>Gammaproteobacteria</taxon>
        <taxon>Lysobacterales</taxon>
        <taxon>Lysobacteraceae</taxon>
        <taxon>Luteimonas</taxon>
    </lineage>
</organism>
<evidence type="ECO:0000259" key="1">
    <source>
        <dbReference type="PROSITE" id="PS50075"/>
    </source>
</evidence>
<feature type="domain" description="Carrier" evidence="1">
    <location>
        <begin position="4"/>
        <end position="78"/>
    </location>
</feature>